<proteinExistence type="predicted"/>
<evidence type="ECO:0000313" key="2">
    <source>
        <dbReference type="Proteomes" id="UP000229615"/>
    </source>
</evidence>
<accession>A0A2H0UPD3</accession>
<comment type="caution">
    <text evidence="1">The sequence shown here is derived from an EMBL/GenBank/DDBJ whole genome shotgun (WGS) entry which is preliminary data.</text>
</comment>
<evidence type="ECO:0008006" key="3">
    <source>
        <dbReference type="Google" id="ProtNLM"/>
    </source>
</evidence>
<dbReference type="InterPro" id="IPR037914">
    <property type="entry name" value="SpoVT-AbrB_sf"/>
</dbReference>
<gene>
    <name evidence="1" type="ORF">COU09_03045</name>
</gene>
<reference evidence="2" key="1">
    <citation type="submission" date="2017-09" db="EMBL/GenBank/DDBJ databases">
        <title>Depth-based differentiation of microbial function through sediment-hosted aquifers and enrichment of novel symbionts in the deep terrestrial subsurface.</title>
        <authorList>
            <person name="Probst A.J."/>
            <person name="Ladd B."/>
            <person name="Jarett J.K."/>
            <person name="Geller-Mcgrath D.E."/>
            <person name="Sieber C.M.K."/>
            <person name="Emerson J.B."/>
            <person name="Anantharaman K."/>
            <person name="Thomas B.C."/>
            <person name="Malmstrom R."/>
            <person name="Stieglmeier M."/>
            <person name="Klingl A."/>
            <person name="Woyke T."/>
            <person name="Ryan C.M."/>
            <person name="Banfield J.F."/>
        </authorList>
    </citation>
    <scope>NUCLEOTIDE SEQUENCE [LARGE SCALE GENOMIC DNA]</scope>
</reference>
<dbReference type="EMBL" id="PFBB01000035">
    <property type="protein sequence ID" value="PIR88289.1"/>
    <property type="molecule type" value="Genomic_DNA"/>
</dbReference>
<protein>
    <recommendedName>
        <fullName evidence="3">SpoVT-AbrB domain-containing protein</fullName>
    </recommendedName>
</protein>
<name>A0A2H0UPD3_9BACT</name>
<evidence type="ECO:0000313" key="1">
    <source>
        <dbReference type="EMBL" id="PIR88289.1"/>
    </source>
</evidence>
<dbReference type="SUPFAM" id="SSF89447">
    <property type="entry name" value="AbrB/MazE/MraZ-like"/>
    <property type="match status" value="1"/>
</dbReference>
<organism evidence="1 2">
    <name type="scientific">Candidatus Harrisonbacteria bacterium CG10_big_fil_rev_8_21_14_0_10_44_23</name>
    <dbReference type="NCBI Taxonomy" id="1974585"/>
    <lineage>
        <taxon>Bacteria</taxon>
        <taxon>Candidatus Harrisoniibacteriota</taxon>
    </lineage>
</organism>
<dbReference type="Proteomes" id="UP000229615">
    <property type="component" value="Unassembled WGS sequence"/>
</dbReference>
<dbReference type="AlphaFoldDB" id="A0A2H0UPD3"/>
<sequence>MPRKKMSERNVRKLMKTGNGSILVTLPIEYIRDLGWREKQNVVVKRVKGGLLIKDWRSR</sequence>